<keyword evidence="2" id="KW-0560">Oxidoreductase</keyword>
<dbReference type="GO" id="GO:0016491">
    <property type="term" value="F:oxidoreductase activity"/>
    <property type="evidence" value="ECO:0007669"/>
    <property type="project" value="UniProtKB-KW"/>
</dbReference>
<evidence type="ECO:0000256" key="1">
    <source>
        <dbReference type="ARBA" id="ARBA00010371"/>
    </source>
</evidence>
<keyword evidence="2" id="KW-0479">Metal-binding</keyword>
<reference evidence="4 5" key="1">
    <citation type="submission" date="2018-12" db="EMBL/GenBank/DDBJ databases">
        <title>A novel vanA-carrying plasmid in a clinical isolate of Enterococcus avium.</title>
        <authorList>
            <person name="Bernasconi O.J."/>
            <person name="Luzzaro F."/>
            <person name="Endimiani A."/>
        </authorList>
    </citation>
    <scope>NUCLEOTIDE SEQUENCE [LARGE SCALE GENOMIC DNA]</scope>
    <source>
        <strain evidence="4 5">LC0559/18</strain>
    </source>
</reference>
<dbReference type="Proteomes" id="UP000288388">
    <property type="component" value="Unassembled WGS sequence"/>
</dbReference>
<feature type="domain" description="Enoyl reductase (ER)" evidence="3">
    <location>
        <begin position="17"/>
        <end position="334"/>
    </location>
</feature>
<dbReference type="SUPFAM" id="SSF51735">
    <property type="entry name" value="NAD(P)-binding Rossmann-fold domains"/>
    <property type="match status" value="1"/>
</dbReference>
<dbReference type="PANTHER" id="PTHR43482">
    <property type="entry name" value="PROTEIN AST1-RELATED"/>
    <property type="match status" value="1"/>
</dbReference>
<dbReference type="InterPro" id="IPR052585">
    <property type="entry name" value="Lipid_raft_assoc_Zn_ADH"/>
</dbReference>
<dbReference type="SMART" id="SM00829">
    <property type="entry name" value="PKS_ER"/>
    <property type="match status" value="1"/>
</dbReference>
<evidence type="ECO:0000259" key="3">
    <source>
        <dbReference type="SMART" id="SM00829"/>
    </source>
</evidence>
<organism evidence="4 5">
    <name type="scientific">Enterococcus avium</name>
    <name type="common">Streptococcus avium</name>
    <dbReference type="NCBI Taxonomy" id="33945"/>
    <lineage>
        <taxon>Bacteria</taxon>
        <taxon>Bacillati</taxon>
        <taxon>Bacillota</taxon>
        <taxon>Bacilli</taxon>
        <taxon>Lactobacillales</taxon>
        <taxon>Enterococcaceae</taxon>
        <taxon>Enterococcus</taxon>
    </lineage>
</organism>
<name>A0A437UNL2_ENTAV</name>
<dbReference type="Gene3D" id="3.40.50.720">
    <property type="entry name" value="NAD(P)-binding Rossmann-like Domain"/>
    <property type="match status" value="1"/>
</dbReference>
<evidence type="ECO:0000313" key="4">
    <source>
        <dbReference type="EMBL" id="RVU95203.1"/>
    </source>
</evidence>
<dbReference type="InterPro" id="IPR013149">
    <property type="entry name" value="ADH-like_C"/>
</dbReference>
<dbReference type="RefSeq" id="WP_127979028.1">
    <property type="nucleotide sequence ID" value="NZ_JBBJUN010000001.1"/>
</dbReference>
<comment type="caution">
    <text evidence="4">The sequence shown here is derived from an EMBL/GenBank/DDBJ whole genome shotgun (WGS) entry which is preliminary data.</text>
</comment>
<gene>
    <name evidence="4" type="ORF">EK398_10380</name>
</gene>
<dbReference type="CDD" id="cd08252">
    <property type="entry name" value="AL_MDR"/>
    <property type="match status" value="1"/>
</dbReference>
<proteinExistence type="inferred from homology"/>
<dbReference type="SUPFAM" id="SSF50129">
    <property type="entry name" value="GroES-like"/>
    <property type="match status" value="1"/>
</dbReference>
<dbReference type="InterPro" id="IPR020843">
    <property type="entry name" value="ER"/>
</dbReference>
<dbReference type="Pfam" id="PF00107">
    <property type="entry name" value="ADH_zinc_N"/>
    <property type="match status" value="1"/>
</dbReference>
<evidence type="ECO:0000256" key="2">
    <source>
        <dbReference type="RuleBase" id="RU364000"/>
    </source>
</evidence>
<protein>
    <recommendedName>
        <fullName evidence="2">Zinc-type alcohol dehydrogenase-like protein</fullName>
    </recommendedName>
</protein>
<dbReference type="InterPro" id="IPR011032">
    <property type="entry name" value="GroES-like_sf"/>
</dbReference>
<dbReference type="InterPro" id="IPR013154">
    <property type="entry name" value="ADH-like_N"/>
</dbReference>
<sequence length="336" mass="37439">MISRVIGFEKGFKLSSGNHFETYEVMLPKLNKTDLVVKNMATSINPVDTKLRQTGKGTPQPHVLGFDSVGVVTQLGSEVKHLEVGDRVLFAGTTKRYGSYSESQVVDSRIVAKLPHDVSADEAAAMPLTFITAYEMLFEKMDLVPKENQNSGAILIINGAGGVGSVATQLAKWAGLTVITTASRKESKEWSEKMGADHIINHHKDLTKQLKKLGYHSLPYILILHSTDRYFEEMSELLEPFGHLGSIVESSKDLNLAKLKNKSGSFDWEYMFAKTDYNHNIASQGTILELLVRLLQEKKIKSTLTKIIPGFTPEVFYQAHQIIEEDDMIGKLVVHF</sequence>
<dbReference type="AlphaFoldDB" id="A0A437UNL2"/>
<dbReference type="InterPro" id="IPR014182">
    <property type="entry name" value="ADH_Zn_typ-1"/>
</dbReference>
<dbReference type="EMBL" id="RYZS01000001">
    <property type="protein sequence ID" value="RVU95203.1"/>
    <property type="molecule type" value="Genomic_DNA"/>
</dbReference>
<dbReference type="Gene3D" id="3.90.180.10">
    <property type="entry name" value="Medium-chain alcohol dehydrogenases, catalytic domain"/>
    <property type="match status" value="1"/>
</dbReference>
<comment type="similarity">
    <text evidence="1 2">Belongs to the zinc-containing alcohol dehydrogenase family. Quinone oxidoreductase subfamily.</text>
</comment>
<dbReference type="GO" id="GO:0008270">
    <property type="term" value="F:zinc ion binding"/>
    <property type="evidence" value="ECO:0007669"/>
    <property type="project" value="InterPro"/>
</dbReference>
<dbReference type="PANTHER" id="PTHR43482:SF1">
    <property type="entry name" value="PROTEIN AST1-RELATED"/>
    <property type="match status" value="1"/>
</dbReference>
<dbReference type="Pfam" id="PF08240">
    <property type="entry name" value="ADH_N"/>
    <property type="match status" value="1"/>
</dbReference>
<keyword evidence="2" id="KW-0862">Zinc</keyword>
<accession>A0A437UNL2</accession>
<dbReference type="InterPro" id="IPR036291">
    <property type="entry name" value="NAD(P)-bd_dom_sf"/>
</dbReference>
<evidence type="ECO:0000313" key="5">
    <source>
        <dbReference type="Proteomes" id="UP000288388"/>
    </source>
</evidence>
<dbReference type="NCBIfam" id="TIGR02817">
    <property type="entry name" value="adh_fam_1"/>
    <property type="match status" value="1"/>
</dbReference>